<dbReference type="SUPFAM" id="SSF56112">
    <property type="entry name" value="Protein kinase-like (PK-like)"/>
    <property type="match status" value="1"/>
</dbReference>
<dbReference type="InterPro" id="IPR011009">
    <property type="entry name" value="Kinase-like_dom_sf"/>
</dbReference>
<dbReference type="PANTHER" id="PTHR21310">
    <property type="entry name" value="AMINOGLYCOSIDE PHOSPHOTRANSFERASE-RELATED-RELATED"/>
    <property type="match status" value="1"/>
</dbReference>
<evidence type="ECO:0000313" key="3">
    <source>
        <dbReference type="Proteomes" id="UP001595696"/>
    </source>
</evidence>
<dbReference type="InterPro" id="IPR002575">
    <property type="entry name" value="Aminoglycoside_PTrfase"/>
</dbReference>
<dbReference type="EMBL" id="JBHSAX010000022">
    <property type="protein sequence ID" value="MFC3965730.1"/>
    <property type="molecule type" value="Genomic_DNA"/>
</dbReference>
<dbReference type="Pfam" id="PF01636">
    <property type="entry name" value="APH"/>
    <property type="match status" value="1"/>
</dbReference>
<organism evidence="2 3">
    <name type="scientific">Nocardia jiangsuensis</name>
    <dbReference type="NCBI Taxonomy" id="1691563"/>
    <lineage>
        <taxon>Bacteria</taxon>
        <taxon>Bacillati</taxon>
        <taxon>Actinomycetota</taxon>
        <taxon>Actinomycetes</taxon>
        <taxon>Mycobacteriales</taxon>
        <taxon>Nocardiaceae</taxon>
        <taxon>Nocardia</taxon>
    </lineage>
</organism>
<accession>A0ABV8DZY8</accession>
<dbReference type="Proteomes" id="UP001595696">
    <property type="component" value="Unassembled WGS sequence"/>
</dbReference>
<keyword evidence="3" id="KW-1185">Reference proteome</keyword>
<feature type="domain" description="Aminoglycoside phosphotransferase" evidence="1">
    <location>
        <begin position="45"/>
        <end position="254"/>
    </location>
</feature>
<sequence length="298" mass="32225">MAGSPTFLPSTAEAVLDAACRSAGLDSSGATMMRVGENILYRLSSTPVVVRIGRDAGHRPDACKELAVSGWLAAQGFPAARVFEVDCPQPLDVGGHPVTFWRFLPGRPATTDEAGVLGALVRRLHQLPRPAIDLPPVRAFDHVAARLAVAPIAPADRELLHERVEVLSGQLLAVEFALPEVALHGDAHIANVMIDDGAPTLIDFEAFAWGPAEWDLAKTAAEASMGMVPDADYRAFADAYGRDVTEWSGWPVLRGIQQLKMVSWLAQNVDHSSRIRAEYDKRIATIRTGVLTEPWRGL</sequence>
<evidence type="ECO:0000313" key="2">
    <source>
        <dbReference type="EMBL" id="MFC3965730.1"/>
    </source>
</evidence>
<reference evidence="3" key="1">
    <citation type="journal article" date="2019" name="Int. J. Syst. Evol. Microbiol.">
        <title>The Global Catalogue of Microorganisms (GCM) 10K type strain sequencing project: providing services to taxonomists for standard genome sequencing and annotation.</title>
        <authorList>
            <consortium name="The Broad Institute Genomics Platform"/>
            <consortium name="The Broad Institute Genome Sequencing Center for Infectious Disease"/>
            <person name="Wu L."/>
            <person name="Ma J."/>
        </authorList>
    </citation>
    <scope>NUCLEOTIDE SEQUENCE [LARGE SCALE GENOMIC DNA]</scope>
    <source>
        <strain evidence="3">CGMCC 4.7330</strain>
    </source>
</reference>
<dbReference type="PANTHER" id="PTHR21310:SF40">
    <property type="entry name" value="AMINOGLYCOSIDE PHOSPHOTRANSFERASE DOMAIN-CONTAINING PROTEIN-RELATED"/>
    <property type="match status" value="1"/>
</dbReference>
<dbReference type="Gene3D" id="3.90.1200.10">
    <property type="match status" value="1"/>
</dbReference>
<dbReference type="InterPro" id="IPR051678">
    <property type="entry name" value="AGP_Transferase"/>
</dbReference>
<name>A0ABV8DZY8_9NOCA</name>
<comment type="caution">
    <text evidence="2">The sequence shown here is derived from an EMBL/GenBank/DDBJ whole genome shotgun (WGS) entry which is preliminary data.</text>
</comment>
<proteinExistence type="predicted"/>
<dbReference type="RefSeq" id="WP_378615832.1">
    <property type="nucleotide sequence ID" value="NZ_JBHSAX010000022.1"/>
</dbReference>
<protein>
    <submittedName>
        <fullName evidence="2">Phosphotransferase enzyme family protein</fullName>
    </submittedName>
</protein>
<evidence type="ECO:0000259" key="1">
    <source>
        <dbReference type="Pfam" id="PF01636"/>
    </source>
</evidence>
<gene>
    <name evidence="2" type="ORF">ACFO0B_27390</name>
</gene>